<dbReference type="AlphaFoldDB" id="A0AA39PLA1"/>
<feature type="transmembrane region" description="Helical" evidence="1">
    <location>
        <begin position="92"/>
        <end position="110"/>
    </location>
</feature>
<evidence type="ECO:0000256" key="1">
    <source>
        <dbReference type="SAM" id="Phobius"/>
    </source>
</evidence>
<name>A0AA39PLA1_9AGAR</name>
<organism evidence="3 4">
    <name type="scientific">Armillaria novae-zelandiae</name>
    <dbReference type="NCBI Taxonomy" id="153914"/>
    <lineage>
        <taxon>Eukaryota</taxon>
        <taxon>Fungi</taxon>
        <taxon>Dikarya</taxon>
        <taxon>Basidiomycota</taxon>
        <taxon>Agaricomycotina</taxon>
        <taxon>Agaricomycetes</taxon>
        <taxon>Agaricomycetidae</taxon>
        <taxon>Agaricales</taxon>
        <taxon>Marasmiineae</taxon>
        <taxon>Physalacriaceae</taxon>
        <taxon>Armillaria</taxon>
    </lineage>
</organism>
<feature type="transmembrane region" description="Helical" evidence="1">
    <location>
        <begin position="163"/>
        <end position="185"/>
    </location>
</feature>
<accession>A0AA39PLA1</accession>
<evidence type="ECO:0000259" key="2">
    <source>
        <dbReference type="Pfam" id="PF20152"/>
    </source>
</evidence>
<dbReference type="EMBL" id="JAUEPR010000004">
    <property type="protein sequence ID" value="KAK0486408.1"/>
    <property type="molecule type" value="Genomic_DNA"/>
</dbReference>
<comment type="caution">
    <text evidence="3">The sequence shown here is derived from an EMBL/GenBank/DDBJ whole genome shotgun (WGS) entry which is preliminary data.</text>
</comment>
<keyword evidence="4" id="KW-1185">Reference proteome</keyword>
<protein>
    <recommendedName>
        <fullName evidence="2">DUF6534 domain-containing protein</fullName>
    </recommendedName>
</protein>
<feature type="transmembrane region" description="Helical" evidence="1">
    <location>
        <begin position="18"/>
        <end position="39"/>
    </location>
</feature>
<keyword evidence="1" id="KW-0472">Membrane</keyword>
<reference evidence="3" key="1">
    <citation type="submission" date="2023-06" db="EMBL/GenBank/DDBJ databases">
        <authorList>
            <consortium name="Lawrence Berkeley National Laboratory"/>
            <person name="Ahrendt S."/>
            <person name="Sahu N."/>
            <person name="Indic B."/>
            <person name="Wong-Bajracharya J."/>
            <person name="Merenyi Z."/>
            <person name="Ke H.-M."/>
            <person name="Monk M."/>
            <person name="Kocsube S."/>
            <person name="Drula E."/>
            <person name="Lipzen A."/>
            <person name="Balint B."/>
            <person name="Henrissat B."/>
            <person name="Andreopoulos B."/>
            <person name="Martin F.M."/>
            <person name="Harder C.B."/>
            <person name="Rigling D."/>
            <person name="Ford K.L."/>
            <person name="Foster G.D."/>
            <person name="Pangilinan J."/>
            <person name="Papanicolaou A."/>
            <person name="Barry K."/>
            <person name="LaButti K."/>
            <person name="Viragh M."/>
            <person name="Koriabine M."/>
            <person name="Yan M."/>
            <person name="Riley R."/>
            <person name="Champramary S."/>
            <person name="Plett K.L."/>
            <person name="Tsai I.J."/>
            <person name="Slot J."/>
            <person name="Sipos G."/>
            <person name="Plett J."/>
            <person name="Nagy L.G."/>
            <person name="Grigoriev I.V."/>
        </authorList>
    </citation>
    <scope>NUCLEOTIDE SEQUENCE</scope>
    <source>
        <strain evidence="3">ICMP 16352</strain>
    </source>
</reference>
<sequence>MLPVPAGYSIERVSGPLIVGYLLNWGLFGTLSIQLYLYYLAFPKDRRFVKCLVYGVYILELIQTILVTHDAFTVFGYGFGDFEALTEMHSNWLILPITIAIATVVAQVFYAYRIFILSRSRIVSAFIICVSLTCTAASAFTSIKCVQAGDVTKLNDWETSISIGISVGGSALCDVIIAVCMTYYLMRSSTSLRSTQVLVTKLIRLTIETGSVTAIVALLTLILFFACPHQTFYVTPALVTSKLYANTIYMVLNSRFRIMGGRDTYTSSTDMEITTTMIRGIIPYSTQDVQPVPVFSISKEVFSSGDEMDLMSVGHFDSRALLELNFPQEKSRDSDMSLV</sequence>
<dbReference type="Proteomes" id="UP001175227">
    <property type="component" value="Unassembled WGS sequence"/>
</dbReference>
<feature type="transmembrane region" description="Helical" evidence="1">
    <location>
        <begin position="232"/>
        <end position="252"/>
    </location>
</feature>
<keyword evidence="1" id="KW-1133">Transmembrane helix</keyword>
<evidence type="ECO:0000313" key="4">
    <source>
        <dbReference type="Proteomes" id="UP001175227"/>
    </source>
</evidence>
<proteinExistence type="predicted"/>
<dbReference type="Pfam" id="PF20152">
    <property type="entry name" value="DUF6534"/>
    <property type="match status" value="1"/>
</dbReference>
<keyword evidence="1" id="KW-0812">Transmembrane</keyword>
<feature type="domain" description="DUF6534" evidence="2">
    <location>
        <begin position="170"/>
        <end position="256"/>
    </location>
</feature>
<evidence type="ECO:0000313" key="3">
    <source>
        <dbReference type="EMBL" id="KAK0486408.1"/>
    </source>
</evidence>
<feature type="transmembrane region" description="Helical" evidence="1">
    <location>
        <begin position="205"/>
        <end position="226"/>
    </location>
</feature>
<gene>
    <name evidence="3" type="ORF">IW261DRAFT_1559810</name>
</gene>
<dbReference type="InterPro" id="IPR045339">
    <property type="entry name" value="DUF6534"/>
</dbReference>
<feature type="transmembrane region" description="Helical" evidence="1">
    <location>
        <begin position="122"/>
        <end position="143"/>
    </location>
</feature>
<dbReference type="PANTHER" id="PTHR40465:SF1">
    <property type="entry name" value="DUF6534 DOMAIN-CONTAINING PROTEIN"/>
    <property type="match status" value="1"/>
</dbReference>
<feature type="transmembrane region" description="Helical" evidence="1">
    <location>
        <begin position="51"/>
        <end position="72"/>
    </location>
</feature>
<dbReference type="PANTHER" id="PTHR40465">
    <property type="entry name" value="CHROMOSOME 1, WHOLE GENOME SHOTGUN SEQUENCE"/>
    <property type="match status" value="1"/>
</dbReference>